<dbReference type="PRINTS" id="PR00039">
    <property type="entry name" value="HTHLYSR"/>
</dbReference>
<evidence type="ECO:0000256" key="2">
    <source>
        <dbReference type="ARBA" id="ARBA00023015"/>
    </source>
</evidence>
<name>A0A317CIG5_9GAMM</name>
<dbReference type="Gene3D" id="3.40.190.290">
    <property type="match status" value="1"/>
</dbReference>
<proteinExistence type="inferred from homology"/>
<keyword evidence="7" id="KW-1185">Reference proteome</keyword>
<dbReference type="InterPro" id="IPR000847">
    <property type="entry name" value="LysR_HTH_N"/>
</dbReference>
<feature type="domain" description="HTH lysR-type" evidence="5">
    <location>
        <begin position="7"/>
        <end position="62"/>
    </location>
</feature>
<dbReference type="OrthoDB" id="8885940at2"/>
<evidence type="ECO:0000256" key="1">
    <source>
        <dbReference type="ARBA" id="ARBA00009437"/>
    </source>
</evidence>
<dbReference type="InterPro" id="IPR036390">
    <property type="entry name" value="WH_DNA-bd_sf"/>
</dbReference>
<keyword evidence="2" id="KW-0805">Transcription regulation</keyword>
<dbReference type="CDD" id="cd08422">
    <property type="entry name" value="PBP2_CrgA_like"/>
    <property type="match status" value="1"/>
</dbReference>
<dbReference type="Pfam" id="PF03466">
    <property type="entry name" value="LysR_substrate"/>
    <property type="match status" value="1"/>
</dbReference>
<dbReference type="RefSeq" id="WP_109837326.1">
    <property type="nucleotide sequence ID" value="NZ_QGKM01000019.1"/>
</dbReference>
<evidence type="ECO:0000256" key="3">
    <source>
        <dbReference type="ARBA" id="ARBA00023125"/>
    </source>
</evidence>
<dbReference type="Proteomes" id="UP000245539">
    <property type="component" value="Unassembled WGS sequence"/>
</dbReference>
<keyword evidence="4" id="KW-0804">Transcription</keyword>
<dbReference type="Gene3D" id="1.10.10.10">
    <property type="entry name" value="Winged helix-like DNA-binding domain superfamily/Winged helix DNA-binding domain"/>
    <property type="match status" value="1"/>
</dbReference>
<dbReference type="PANTHER" id="PTHR30537">
    <property type="entry name" value="HTH-TYPE TRANSCRIPTIONAL REGULATOR"/>
    <property type="match status" value="1"/>
</dbReference>
<dbReference type="PROSITE" id="PS50931">
    <property type="entry name" value="HTH_LYSR"/>
    <property type="match status" value="1"/>
</dbReference>
<evidence type="ECO:0000256" key="4">
    <source>
        <dbReference type="ARBA" id="ARBA00023163"/>
    </source>
</evidence>
<sequence length="300" mass="33334">MNVFDHIPLLRTFVCVIESGSLSAAARRLNTTQPTISRQLKALEQAAGTTLLNRDTRRMKLTSVGHQVLSDAKSVIALVEASDARLQDEQAQIKGHIQCFSIIDFGQSVVSRMLAGFIDANPQIRIDLSYSNRPIRMIEEGYDMGIIAGDVTDDSIIARPLGRIERLIVCAPERLNGQVPQSPQDIACWPWVSLNTRQFGETSPLVLHHQNGDKQTITVSPVLTTEGVTSIREAVCMGLGVALLPTWLIKEDLLAKRLVRVLPDWQPQDISAHVVYPSSRHVPRRVQHLINYTTEYMASV</sequence>
<evidence type="ECO:0000313" key="7">
    <source>
        <dbReference type="Proteomes" id="UP000245539"/>
    </source>
</evidence>
<dbReference type="PANTHER" id="PTHR30537:SF5">
    <property type="entry name" value="HTH-TYPE TRANSCRIPTIONAL ACTIVATOR TTDR-RELATED"/>
    <property type="match status" value="1"/>
</dbReference>
<dbReference type="AlphaFoldDB" id="A0A317CIG5"/>
<dbReference type="GO" id="GO:0003700">
    <property type="term" value="F:DNA-binding transcription factor activity"/>
    <property type="evidence" value="ECO:0007669"/>
    <property type="project" value="InterPro"/>
</dbReference>
<dbReference type="SUPFAM" id="SSF46785">
    <property type="entry name" value="Winged helix' DNA-binding domain"/>
    <property type="match status" value="1"/>
</dbReference>
<dbReference type="InterPro" id="IPR036388">
    <property type="entry name" value="WH-like_DNA-bd_sf"/>
</dbReference>
<dbReference type="EMBL" id="QGKM01000019">
    <property type="protein sequence ID" value="PWQ98067.1"/>
    <property type="molecule type" value="Genomic_DNA"/>
</dbReference>
<organism evidence="6 7">
    <name type="scientific">Leucothrix pacifica</name>
    <dbReference type="NCBI Taxonomy" id="1247513"/>
    <lineage>
        <taxon>Bacteria</taxon>
        <taxon>Pseudomonadati</taxon>
        <taxon>Pseudomonadota</taxon>
        <taxon>Gammaproteobacteria</taxon>
        <taxon>Thiotrichales</taxon>
        <taxon>Thiotrichaceae</taxon>
        <taxon>Leucothrix</taxon>
    </lineage>
</organism>
<dbReference type="FunFam" id="1.10.10.10:FF:000001">
    <property type="entry name" value="LysR family transcriptional regulator"/>
    <property type="match status" value="1"/>
</dbReference>
<dbReference type="SUPFAM" id="SSF53850">
    <property type="entry name" value="Periplasmic binding protein-like II"/>
    <property type="match status" value="1"/>
</dbReference>
<dbReference type="InterPro" id="IPR005119">
    <property type="entry name" value="LysR_subst-bd"/>
</dbReference>
<accession>A0A317CIG5</accession>
<comment type="caution">
    <text evidence="6">The sequence shown here is derived from an EMBL/GenBank/DDBJ whole genome shotgun (WGS) entry which is preliminary data.</text>
</comment>
<evidence type="ECO:0000259" key="5">
    <source>
        <dbReference type="PROSITE" id="PS50931"/>
    </source>
</evidence>
<keyword evidence="3" id="KW-0238">DNA-binding</keyword>
<dbReference type="InterPro" id="IPR058163">
    <property type="entry name" value="LysR-type_TF_proteobact-type"/>
</dbReference>
<comment type="similarity">
    <text evidence="1">Belongs to the LysR transcriptional regulatory family.</text>
</comment>
<gene>
    <name evidence="6" type="ORF">DKW60_09000</name>
</gene>
<reference evidence="6 7" key="1">
    <citation type="submission" date="2018-05" db="EMBL/GenBank/DDBJ databases">
        <title>Leucothrix arctica sp. nov., isolated from Arctic seawater.</title>
        <authorList>
            <person name="Choi A."/>
            <person name="Baek K."/>
        </authorList>
    </citation>
    <scope>NUCLEOTIDE SEQUENCE [LARGE SCALE GENOMIC DNA]</scope>
    <source>
        <strain evidence="6 7">JCM 18388</strain>
    </source>
</reference>
<dbReference type="Pfam" id="PF00126">
    <property type="entry name" value="HTH_1"/>
    <property type="match status" value="1"/>
</dbReference>
<evidence type="ECO:0000313" key="6">
    <source>
        <dbReference type="EMBL" id="PWQ98067.1"/>
    </source>
</evidence>
<dbReference type="GO" id="GO:0006351">
    <property type="term" value="P:DNA-templated transcription"/>
    <property type="evidence" value="ECO:0007669"/>
    <property type="project" value="TreeGrafter"/>
</dbReference>
<protein>
    <submittedName>
        <fullName evidence="6">LysR family transcriptional regulator</fullName>
    </submittedName>
</protein>
<dbReference type="GO" id="GO:0043565">
    <property type="term" value="F:sequence-specific DNA binding"/>
    <property type="evidence" value="ECO:0007669"/>
    <property type="project" value="TreeGrafter"/>
</dbReference>